<name>A0ABX1FCR1_9PSEU</name>
<feature type="transmembrane region" description="Helical" evidence="1">
    <location>
        <begin position="12"/>
        <end position="38"/>
    </location>
</feature>
<sequence>MTMPPRVRKLVLTAHVTTSVGWLGAVIAYLALDVTAVISQDVQLTRSMYLAMEVTVRYAIVPLALVSVLIGIINALGTTWGLFRHYWVLAKLVLTLAATTVLLIETSVVSRLAEAAASAGDPRELPGTLGHSIGGLVVLLLALILSVYKPRGLTRYGWRKQQKQRGSQRTAVVP</sequence>
<dbReference type="Proteomes" id="UP001515943">
    <property type="component" value="Unassembled WGS sequence"/>
</dbReference>
<dbReference type="EMBL" id="VSRL01000017">
    <property type="protein sequence ID" value="NKE56637.1"/>
    <property type="molecule type" value="Genomic_DNA"/>
</dbReference>
<evidence type="ECO:0000313" key="3">
    <source>
        <dbReference type="Proteomes" id="UP001515943"/>
    </source>
</evidence>
<accession>A0ABX1FCR1</accession>
<organism evidence="2 3">
    <name type="scientific">Lentzea indica</name>
    <dbReference type="NCBI Taxonomy" id="2604800"/>
    <lineage>
        <taxon>Bacteria</taxon>
        <taxon>Bacillati</taxon>
        <taxon>Actinomycetota</taxon>
        <taxon>Actinomycetes</taxon>
        <taxon>Pseudonocardiales</taxon>
        <taxon>Pseudonocardiaceae</taxon>
        <taxon>Lentzea</taxon>
    </lineage>
</organism>
<evidence type="ECO:0000313" key="2">
    <source>
        <dbReference type="EMBL" id="NKE56637.1"/>
    </source>
</evidence>
<proteinExistence type="predicted"/>
<keyword evidence="1" id="KW-0812">Transmembrane</keyword>
<keyword evidence="1" id="KW-0472">Membrane</keyword>
<dbReference type="RefSeq" id="WP_167971502.1">
    <property type="nucleotide sequence ID" value="NZ_VSRL01000017.1"/>
</dbReference>
<reference evidence="2 3" key="1">
    <citation type="submission" date="2019-08" db="EMBL/GenBank/DDBJ databases">
        <title>Lentzea from Indian Himalayas.</title>
        <authorList>
            <person name="Mandal S."/>
            <person name="Mallick Gupta A."/>
            <person name="Maiti P.K."/>
            <person name="Sarkar J."/>
            <person name="Mandal S."/>
        </authorList>
    </citation>
    <scope>NUCLEOTIDE SEQUENCE [LARGE SCALE GENOMIC DNA]</scope>
    <source>
        <strain evidence="2 3">PSKA42</strain>
    </source>
</reference>
<gene>
    <name evidence="2" type="ORF">FXN61_07245</name>
</gene>
<evidence type="ECO:0000256" key="1">
    <source>
        <dbReference type="SAM" id="Phobius"/>
    </source>
</evidence>
<keyword evidence="3" id="KW-1185">Reference proteome</keyword>
<feature type="transmembrane region" description="Helical" evidence="1">
    <location>
        <begin position="88"/>
        <end position="109"/>
    </location>
</feature>
<feature type="transmembrane region" description="Helical" evidence="1">
    <location>
        <begin position="58"/>
        <end position="76"/>
    </location>
</feature>
<feature type="transmembrane region" description="Helical" evidence="1">
    <location>
        <begin position="129"/>
        <end position="148"/>
    </location>
</feature>
<keyword evidence="1" id="KW-1133">Transmembrane helix</keyword>
<protein>
    <submittedName>
        <fullName evidence="2">DUF2269 domain-containing protein</fullName>
    </submittedName>
</protein>
<comment type="caution">
    <text evidence="2">The sequence shown here is derived from an EMBL/GenBank/DDBJ whole genome shotgun (WGS) entry which is preliminary data.</text>
</comment>